<dbReference type="Pfam" id="PF00535">
    <property type="entry name" value="Glycos_transf_2"/>
    <property type="match status" value="1"/>
</dbReference>
<protein>
    <submittedName>
        <fullName evidence="2">Unannotated protein</fullName>
    </submittedName>
</protein>
<dbReference type="CDD" id="cd02511">
    <property type="entry name" value="Beta4Glucosyltransferase"/>
    <property type="match status" value="1"/>
</dbReference>
<dbReference type="Gene3D" id="3.90.550.10">
    <property type="entry name" value="Spore Coat Polysaccharide Biosynthesis Protein SpsA, Chain A"/>
    <property type="match status" value="1"/>
</dbReference>
<dbReference type="AlphaFoldDB" id="A0A6J5ZFF3"/>
<dbReference type="SUPFAM" id="SSF53448">
    <property type="entry name" value="Nucleotide-diphospho-sugar transferases"/>
    <property type="match status" value="1"/>
</dbReference>
<dbReference type="EMBL" id="CAESAN010000025">
    <property type="protein sequence ID" value="CAB4339419.1"/>
    <property type="molecule type" value="Genomic_DNA"/>
</dbReference>
<dbReference type="InterPro" id="IPR029044">
    <property type="entry name" value="Nucleotide-diphossugar_trans"/>
</dbReference>
<accession>A0A6J5ZFF3</accession>
<sequence length="309" mass="34609">MIDETMDHLTALIHSSNSEATIEAALKSVAWAGQVLVVDMASSDRTVEIAEQFGARVIKIPQQPWGDHLRNEHLAAVESEWSLVLDSDESLDPDAGEVVRGLIAERGARYDAFAVPRENLIAGQVMRSSGWWPDRQIRLFRSGSVSYSRKLHRQPEVVGGESRVCSLDEDDGLVIRHDSYPDLASLIERQVRYAVTDHYDDDPESFDVGAYTQQAYEALSIRLDVQKDGDLSRALATVMAWDAVVRALVHWDSLEPRPPLEGFLALPITTTSSPELQERYDELLAAYENVLQSKSWRITAPLRRLRGNS</sequence>
<dbReference type="InterPro" id="IPR001173">
    <property type="entry name" value="Glyco_trans_2-like"/>
</dbReference>
<name>A0A6J5ZFF3_9ZZZZ</name>
<organism evidence="2">
    <name type="scientific">freshwater metagenome</name>
    <dbReference type="NCBI Taxonomy" id="449393"/>
    <lineage>
        <taxon>unclassified sequences</taxon>
        <taxon>metagenomes</taxon>
        <taxon>ecological metagenomes</taxon>
    </lineage>
</organism>
<evidence type="ECO:0000313" key="2">
    <source>
        <dbReference type="EMBL" id="CAB4339419.1"/>
    </source>
</evidence>
<dbReference type="PANTHER" id="PTHR43630:SF2">
    <property type="entry name" value="GLYCOSYLTRANSFERASE"/>
    <property type="match status" value="1"/>
</dbReference>
<evidence type="ECO:0000259" key="1">
    <source>
        <dbReference type="Pfam" id="PF00535"/>
    </source>
</evidence>
<dbReference type="PANTHER" id="PTHR43630">
    <property type="entry name" value="POLY-BETA-1,6-N-ACETYL-D-GLUCOSAMINE SYNTHASE"/>
    <property type="match status" value="1"/>
</dbReference>
<proteinExistence type="predicted"/>
<feature type="domain" description="Glycosyltransferase 2-like" evidence="1">
    <location>
        <begin position="15"/>
        <end position="130"/>
    </location>
</feature>
<reference evidence="2" key="1">
    <citation type="submission" date="2020-05" db="EMBL/GenBank/DDBJ databases">
        <authorList>
            <person name="Chiriac C."/>
            <person name="Salcher M."/>
            <person name="Ghai R."/>
            <person name="Kavagutti S V."/>
        </authorList>
    </citation>
    <scope>NUCLEOTIDE SEQUENCE</scope>
</reference>
<gene>
    <name evidence="2" type="ORF">UFOPK3547_00444</name>
</gene>